<dbReference type="KEGG" id="egt:105970222"/>
<evidence type="ECO:0000313" key="1">
    <source>
        <dbReference type="EMBL" id="EYU26445.1"/>
    </source>
</evidence>
<reference evidence="1 2" key="1">
    <citation type="journal article" date="2013" name="Proc. Natl. Acad. Sci. U.S.A.">
        <title>Fine-scale variation in meiotic recombination in Mimulus inferred from population shotgun sequencing.</title>
        <authorList>
            <person name="Hellsten U."/>
            <person name="Wright K.M."/>
            <person name="Jenkins J."/>
            <person name="Shu S."/>
            <person name="Yuan Y."/>
            <person name="Wessler S.R."/>
            <person name="Schmutz J."/>
            <person name="Willis J.H."/>
            <person name="Rokhsar D.S."/>
        </authorList>
    </citation>
    <scope>NUCLEOTIDE SEQUENCE [LARGE SCALE GENOMIC DNA]</scope>
    <source>
        <strain evidence="2">cv. DUN x IM62</strain>
    </source>
</reference>
<protein>
    <submittedName>
        <fullName evidence="1">Uncharacterized protein</fullName>
    </submittedName>
</protein>
<dbReference type="AlphaFoldDB" id="A0A022QIZ1"/>
<dbReference type="Proteomes" id="UP000030748">
    <property type="component" value="Unassembled WGS sequence"/>
</dbReference>
<proteinExistence type="predicted"/>
<evidence type="ECO:0000313" key="2">
    <source>
        <dbReference type="Proteomes" id="UP000030748"/>
    </source>
</evidence>
<keyword evidence="2" id="KW-1185">Reference proteome</keyword>
<name>A0A022QIZ1_ERYGU</name>
<accession>A0A022QIZ1</accession>
<gene>
    <name evidence="1" type="ORF">MIMGU_mgv1a015073mg</name>
</gene>
<dbReference type="EMBL" id="KI631655">
    <property type="protein sequence ID" value="EYU26445.1"/>
    <property type="molecule type" value="Genomic_DNA"/>
</dbReference>
<sequence length="169" mass="19499">MEENRWTAIREDTEVFLFYMSGARRELDQLSALQLQLNPMKKDTAIGETEIGSIEEAIDRQKSVCEYWQKKSDEKEAELHRKIEAFSTSKWVKILKPADLSAILTVRKNFPAKKLRFCLGRKARDVESIQRFAEELGIGVMTVGVLYELAEGKFDVVSEPECRALQFTY</sequence>
<organism evidence="1 2">
    <name type="scientific">Erythranthe guttata</name>
    <name type="common">Yellow monkey flower</name>
    <name type="synonym">Mimulus guttatus</name>
    <dbReference type="NCBI Taxonomy" id="4155"/>
    <lineage>
        <taxon>Eukaryota</taxon>
        <taxon>Viridiplantae</taxon>
        <taxon>Streptophyta</taxon>
        <taxon>Embryophyta</taxon>
        <taxon>Tracheophyta</taxon>
        <taxon>Spermatophyta</taxon>
        <taxon>Magnoliopsida</taxon>
        <taxon>eudicotyledons</taxon>
        <taxon>Gunneridae</taxon>
        <taxon>Pentapetalae</taxon>
        <taxon>asterids</taxon>
        <taxon>lamiids</taxon>
        <taxon>Lamiales</taxon>
        <taxon>Phrymaceae</taxon>
        <taxon>Erythranthe</taxon>
    </lineage>
</organism>